<comment type="domain">
    <text evidence="7">The DHHC domain is required for palmitoyltransferase activity.</text>
</comment>
<keyword evidence="5 7" id="KW-0472">Membrane</keyword>
<comment type="caution">
    <text evidence="9">The sequence shown here is derived from an EMBL/GenBank/DDBJ whole genome shotgun (WGS) entry which is preliminary data.</text>
</comment>
<dbReference type="InterPro" id="IPR001594">
    <property type="entry name" value="Palmitoyltrfase_DHHC"/>
</dbReference>
<comment type="similarity">
    <text evidence="7">Belongs to the DHHC palmitoyltransferase family.</text>
</comment>
<keyword evidence="10" id="KW-1185">Reference proteome</keyword>
<evidence type="ECO:0000256" key="7">
    <source>
        <dbReference type="RuleBase" id="RU079119"/>
    </source>
</evidence>
<dbReference type="EC" id="2.3.1.225" evidence="7"/>
<evidence type="ECO:0000256" key="3">
    <source>
        <dbReference type="ARBA" id="ARBA00022692"/>
    </source>
</evidence>
<reference evidence="10" key="1">
    <citation type="submission" date="2017-10" db="EMBL/GenBank/DDBJ databases">
        <title>Rapid genome shrinkage in a self-fertile nematode reveals novel sperm competition proteins.</title>
        <authorList>
            <person name="Yin D."/>
            <person name="Schwarz E.M."/>
            <person name="Thomas C.G."/>
            <person name="Felde R.L."/>
            <person name="Korf I.F."/>
            <person name="Cutter A.D."/>
            <person name="Schartner C.M."/>
            <person name="Ralston E.J."/>
            <person name="Meyer B.J."/>
            <person name="Haag E.S."/>
        </authorList>
    </citation>
    <scope>NUCLEOTIDE SEQUENCE [LARGE SCALE GENOMIC DNA]</scope>
    <source>
        <strain evidence="10">JU1422</strain>
    </source>
</reference>
<protein>
    <recommendedName>
        <fullName evidence="7">Palmitoyltransferase</fullName>
        <ecNumber evidence="7">2.3.1.225</ecNumber>
    </recommendedName>
</protein>
<feature type="transmembrane region" description="Helical" evidence="7">
    <location>
        <begin position="179"/>
        <end position="206"/>
    </location>
</feature>
<keyword evidence="3 7" id="KW-0812">Transmembrane</keyword>
<name>A0A2G5VIN4_9PELO</name>
<accession>A0A2G5VIN4</accession>
<dbReference type="EMBL" id="PDUG01000001">
    <property type="protein sequence ID" value="PIC51624.1"/>
    <property type="molecule type" value="Genomic_DNA"/>
</dbReference>
<comment type="subcellular location">
    <subcellularLocation>
        <location evidence="1">Membrane</location>
        <topology evidence="1">Multi-pass membrane protein</topology>
    </subcellularLocation>
</comment>
<evidence type="ECO:0000313" key="10">
    <source>
        <dbReference type="Proteomes" id="UP000230233"/>
    </source>
</evidence>
<dbReference type="Pfam" id="PF01529">
    <property type="entry name" value="DHHC"/>
    <property type="match status" value="1"/>
</dbReference>
<dbReference type="OrthoDB" id="331948at2759"/>
<dbReference type="PROSITE" id="PS50216">
    <property type="entry name" value="DHHC"/>
    <property type="match status" value="1"/>
</dbReference>
<sequence>MNICRGINRCFFGVLRFGSRLVGNDESISDGPVLMKILDKICVTIAIIKTAWIVTFFFTIQLPFEYQRIDFFPYFCIRLFIGLWLTYSVPYHFWKARQAKPISLPHCRTCDTCIYRRDHHCPWLGQCVGIHNQANFFLFLFNVFLSTVLVLYVEFEFWVENWMTFMEGYDSKLLNPDSMKYSIFTISITISLHLIMISFVVTYVFLVSGGFSIIDSLLQKEGAKPMSLSIIRKRWNQYLTVRRNDSIIRALFVPSDRTVRSLNFN</sequence>
<evidence type="ECO:0000256" key="2">
    <source>
        <dbReference type="ARBA" id="ARBA00022679"/>
    </source>
</evidence>
<dbReference type="Proteomes" id="UP000230233">
    <property type="component" value="Chromosome I"/>
</dbReference>
<dbReference type="PANTHER" id="PTHR12246">
    <property type="entry name" value="PALMITOYLTRANSFERASE ZDHHC16"/>
    <property type="match status" value="1"/>
</dbReference>
<keyword evidence="4 7" id="KW-1133">Transmembrane helix</keyword>
<gene>
    <name evidence="9" type="primary">Cnig_chr_I.g2063</name>
    <name evidence="9" type="ORF">B9Z55_002063</name>
</gene>
<evidence type="ECO:0000256" key="6">
    <source>
        <dbReference type="ARBA" id="ARBA00023315"/>
    </source>
</evidence>
<evidence type="ECO:0000256" key="1">
    <source>
        <dbReference type="ARBA" id="ARBA00004141"/>
    </source>
</evidence>
<dbReference type="GO" id="GO:0016020">
    <property type="term" value="C:membrane"/>
    <property type="evidence" value="ECO:0007669"/>
    <property type="project" value="UniProtKB-SubCell"/>
</dbReference>
<proteinExistence type="inferred from homology"/>
<keyword evidence="2 7" id="KW-0808">Transferase</keyword>
<dbReference type="AlphaFoldDB" id="A0A2G5VIN4"/>
<evidence type="ECO:0000259" key="8">
    <source>
        <dbReference type="Pfam" id="PF01529"/>
    </source>
</evidence>
<feature type="transmembrane region" description="Helical" evidence="7">
    <location>
        <begin position="136"/>
        <end position="159"/>
    </location>
</feature>
<evidence type="ECO:0000256" key="5">
    <source>
        <dbReference type="ARBA" id="ARBA00023136"/>
    </source>
</evidence>
<feature type="domain" description="Palmitoyltransferase DHHC" evidence="8">
    <location>
        <begin position="95"/>
        <end position="205"/>
    </location>
</feature>
<dbReference type="InterPro" id="IPR039859">
    <property type="entry name" value="PFA4/ZDH16/20/ERF2-like"/>
</dbReference>
<organism evidence="9 10">
    <name type="scientific">Caenorhabditis nigoni</name>
    <dbReference type="NCBI Taxonomy" id="1611254"/>
    <lineage>
        <taxon>Eukaryota</taxon>
        <taxon>Metazoa</taxon>
        <taxon>Ecdysozoa</taxon>
        <taxon>Nematoda</taxon>
        <taxon>Chromadorea</taxon>
        <taxon>Rhabditida</taxon>
        <taxon>Rhabditina</taxon>
        <taxon>Rhabditomorpha</taxon>
        <taxon>Rhabditoidea</taxon>
        <taxon>Rhabditidae</taxon>
        <taxon>Peloderinae</taxon>
        <taxon>Caenorhabditis</taxon>
    </lineage>
</organism>
<comment type="catalytic activity">
    <reaction evidence="7">
        <text>L-cysteinyl-[protein] + hexadecanoyl-CoA = S-hexadecanoyl-L-cysteinyl-[protein] + CoA</text>
        <dbReference type="Rhea" id="RHEA:36683"/>
        <dbReference type="Rhea" id="RHEA-COMP:10131"/>
        <dbReference type="Rhea" id="RHEA-COMP:11032"/>
        <dbReference type="ChEBI" id="CHEBI:29950"/>
        <dbReference type="ChEBI" id="CHEBI:57287"/>
        <dbReference type="ChEBI" id="CHEBI:57379"/>
        <dbReference type="ChEBI" id="CHEBI:74151"/>
        <dbReference type="EC" id="2.3.1.225"/>
    </reaction>
</comment>
<evidence type="ECO:0000313" key="9">
    <source>
        <dbReference type="EMBL" id="PIC51624.1"/>
    </source>
</evidence>
<feature type="transmembrane region" description="Helical" evidence="7">
    <location>
        <begin position="41"/>
        <end position="60"/>
    </location>
</feature>
<keyword evidence="6 7" id="KW-0012">Acyltransferase</keyword>
<evidence type="ECO:0000256" key="4">
    <source>
        <dbReference type="ARBA" id="ARBA00022989"/>
    </source>
</evidence>
<feature type="transmembrane region" description="Helical" evidence="7">
    <location>
        <begin position="72"/>
        <end position="94"/>
    </location>
</feature>
<dbReference type="GO" id="GO:0019706">
    <property type="term" value="F:protein-cysteine S-palmitoyltransferase activity"/>
    <property type="evidence" value="ECO:0007669"/>
    <property type="project" value="UniProtKB-EC"/>
</dbReference>